<dbReference type="GO" id="GO:0006631">
    <property type="term" value="P:fatty acid metabolic process"/>
    <property type="evidence" value="ECO:0007669"/>
    <property type="project" value="TreeGrafter"/>
</dbReference>
<keyword evidence="6" id="KW-1185">Reference proteome</keyword>
<dbReference type="Pfam" id="PF13193">
    <property type="entry name" value="AMP-binding_C"/>
    <property type="match status" value="1"/>
</dbReference>
<organism evidence="5 6">
    <name type="scientific">Saccharopolyspora shandongensis</name>
    <dbReference type="NCBI Taxonomy" id="418495"/>
    <lineage>
        <taxon>Bacteria</taxon>
        <taxon>Bacillati</taxon>
        <taxon>Actinomycetota</taxon>
        <taxon>Actinomycetes</taxon>
        <taxon>Pseudonocardiales</taxon>
        <taxon>Pseudonocardiaceae</taxon>
        <taxon>Saccharopolyspora</taxon>
    </lineage>
</organism>
<dbReference type="STRING" id="418495.SAMN05216215_103791"/>
<evidence type="ECO:0000256" key="1">
    <source>
        <dbReference type="ARBA" id="ARBA00006432"/>
    </source>
</evidence>
<evidence type="ECO:0000256" key="2">
    <source>
        <dbReference type="ARBA" id="ARBA00022598"/>
    </source>
</evidence>
<protein>
    <submittedName>
        <fullName evidence="5">Long-chain acyl-CoA synthetase</fullName>
    </submittedName>
</protein>
<gene>
    <name evidence="5" type="ORF">SAMN05216215_103791</name>
</gene>
<comment type="similarity">
    <text evidence="1">Belongs to the ATP-dependent AMP-binding enzyme family.</text>
</comment>
<name>A0A1H3NEQ7_9PSEU</name>
<dbReference type="EMBL" id="FNOK01000037">
    <property type="protein sequence ID" value="SDY87402.1"/>
    <property type="molecule type" value="Genomic_DNA"/>
</dbReference>
<dbReference type="PANTHER" id="PTHR43201:SF5">
    <property type="entry name" value="MEDIUM-CHAIN ACYL-COA LIGASE ACSF2, MITOCHONDRIAL"/>
    <property type="match status" value="1"/>
</dbReference>
<feature type="domain" description="AMP-dependent synthetase/ligase" evidence="3">
    <location>
        <begin position="8"/>
        <end position="352"/>
    </location>
</feature>
<dbReference type="InterPro" id="IPR020845">
    <property type="entry name" value="AMP-binding_CS"/>
</dbReference>
<dbReference type="Proteomes" id="UP000199529">
    <property type="component" value="Unassembled WGS sequence"/>
</dbReference>
<evidence type="ECO:0000259" key="3">
    <source>
        <dbReference type="Pfam" id="PF00501"/>
    </source>
</evidence>
<reference evidence="6" key="1">
    <citation type="submission" date="2016-10" db="EMBL/GenBank/DDBJ databases">
        <authorList>
            <person name="Varghese N."/>
            <person name="Submissions S."/>
        </authorList>
    </citation>
    <scope>NUCLEOTIDE SEQUENCE [LARGE SCALE GENOMIC DNA]</scope>
    <source>
        <strain evidence="6">CGMCC 4.3530</strain>
    </source>
</reference>
<dbReference type="Gene3D" id="3.40.50.12780">
    <property type="entry name" value="N-terminal domain of ligase-like"/>
    <property type="match status" value="1"/>
</dbReference>
<evidence type="ECO:0000259" key="4">
    <source>
        <dbReference type="Pfam" id="PF13193"/>
    </source>
</evidence>
<accession>A0A1H3NEQ7</accession>
<feature type="domain" description="AMP-binding enzyme C-terminal" evidence="4">
    <location>
        <begin position="415"/>
        <end position="490"/>
    </location>
</feature>
<dbReference type="InterPro" id="IPR045851">
    <property type="entry name" value="AMP-bd_C_sf"/>
</dbReference>
<dbReference type="InterPro" id="IPR000873">
    <property type="entry name" value="AMP-dep_synth/lig_dom"/>
</dbReference>
<evidence type="ECO:0000313" key="6">
    <source>
        <dbReference type="Proteomes" id="UP000199529"/>
    </source>
</evidence>
<dbReference type="Gene3D" id="3.30.300.30">
    <property type="match status" value="1"/>
</dbReference>
<dbReference type="AlphaFoldDB" id="A0A1H3NEQ7"/>
<dbReference type="OrthoDB" id="9803968at2"/>
<sequence length="513" mass="55442">MSEPRIHSGGTSQSLETLRTRAARLASALNADGIGPGDCVAVVMRNDIAFVEVTLAVGLVGAAPVPINWHWTGDDLAHALADSRSRLAVVHTDLLPAVESSAPGLPIIEAEIPPGVRCAYGLAEQPSTGRWPTLSQRIGDHEPRTEPSPAAPMSVIYTSGTTGRAKGVLRDPVAVADRPTLLANIAKLWHLAPAETTLIPAPLYHSAPNVHATFAVALGMNLHIMPRFDAEEFLRLVQEHRVNSVQMVPTMFNRLLQLPEQVRRSYDLSSLKAIVHAAAPCPRHVKEAMIGWLGPIVHEYYGGAEVGAFTACDTAEALSRPGTVGRPILDADVRILGEDGTDKPVGEDGIVYGRCFTGWPDFTYIDDEPKRRRMERDGYLTLGDIGHLDDEGYLYLSDRLNDMVVSGGVNIYPAEVEACLLDLEGVADVAVFGIPDPDLGEVLAAHIQPVPGAILHPAEIRTHVGSRLARYKVPREVVLADELPREDTGKLFKRRLKQQYLEAAGHNGDEGVA</sequence>
<dbReference type="Pfam" id="PF00501">
    <property type="entry name" value="AMP-binding"/>
    <property type="match status" value="1"/>
</dbReference>
<dbReference type="PROSITE" id="PS00455">
    <property type="entry name" value="AMP_BINDING"/>
    <property type="match status" value="1"/>
</dbReference>
<dbReference type="InterPro" id="IPR042099">
    <property type="entry name" value="ANL_N_sf"/>
</dbReference>
<keyword evidence="2" id="KW-0436">Ligase</keyword>
<evidence type="ECO:0000313" key="5">
    <source>
        <dbReference type="EMBL" id="SDY87402.1"/>
    </source>
</evidence>
<dbReference type="InterPro" id="IPR025110">
    <property type="entry name" value="AMP-bd_C"/>
</dbReference>
<dbReference type="RefSeq" id="WP_093272324.1">
    <property type="nucleotide sequence ID" value="NZ_FNOK01000037.1"/>
</dbReference>
<dbReference type="PANTHER" id="PTHR43201">
    <property type="entry name" value="ACYL-COA SYNTHETASE"/>
    <property type="match status" value="1"/>
</dbReference>
<proteinExistence type="inferred from homology"/>
<dbReference type="GO" id="GO:0031956">
    <property type="term" value="F:medium-chain fatty acid-CoA ligase activity"/>
    <property type="evidence" value="ECO:0007669"/>
    <property type="project" value="TreeGrafter"/>
</dbReference>
<dbReference type="SUPFAM" id="SSF56801">
    <property type="entry name" value="Acetyl-CoA synthetase-like"/>
    <property type="match status" value="1"/>
</dbReference>